<feature type="coiled-coil region" evidence="3">
    <location>
        <begin position="576"/>
        <end position="603"/>
    </location>
</feature>
<dbReference type="EC" id="2.7.7.65" evidence="1"/>
<dbReference type="InterPro" id="IPR029787">
    <property type="entry name" value="Nucleotide_cyclase"/>
</dbReference>
<dbReference type="KEGG" id="amyt:AMYT_2513"/>
<dbReference type="InterPro" id="IPR001638">
    <property type="entry name" value="Solute-binding_3/MltF_N"/>
</dbReference>
<dbReference type="GO" id="GO:0043709">
    <property type="term" value="P:cell adhesion involved in single-species biofilm formation"/>
    <property type="evidence" value="ECO:0007669"/>
    <property type="project" value="TreeGrafter"/>
</dbReference>
<dbReference type="CDD" id="cd13708">
    <property type="entry name" value="PBP2_BvgS_like_1"/>
    <property type="match status" value="1"/>
</dbReference>
<dbReference type="GO" id="GO:0052621">
    <property type="term" value="F:diguanylate cyclase activity"/>
    <property type="evidence" value="ECO:0007669"/>
    <property type="project" value="UniProtKB-EC"/>
</dbReference>
<evidence type="ECO:0000313" key="7">
    <source>
        <dbReference type="Proteomes" id="UP000290092"/>
    </source>
</evidence>
<dbReference type="PANTHER" id="PTHR45138:SF9">
    <property type="entry name" value="DIGUANYLATE CYCLASE DGCM-RELATED"/>
    <property type="match status" value="1"/>
</dbReference>
<dbReference type="GO" id="GO:1902201">
    <property type="term" value="P:negative regulation of bacterial-type flagellum-dependent cell motility"/>
    <property type="evidence" value="ECO:0007669"/>
    <property type="project" value="TreeGrafter"/>
</dbReference>
<dbReference type="NCBIfam" id="TIGR00254">
    <property type="entry name" value="GGDEF"/>
    <property type="match status" value="1"/>
</dbReference>
<feature type="domain" description="GGDEF" evidence="5">
    <location>
        <begin position="686"/>
        <end position="814"/>
    </location>
</feature>
<dbReference type="SUPFAM" id="SSF55073">
    <property type="entry name" value="Nucleotide cyclase"/>
    <property type="match status" value="1"/>
</dbReference>
<dbReference type="CDD" id="cd01949">
    <property type="entry name" value="GGDEF"/>
    <property type="match status" value="1"/>
</dbReference>
<proteinExistence type="predicted"/>
<organism evidence="6 7">
    <name type="scientific">Malaciobacter mytili LMG 24559</name>
    <dbReference type="NCBI Taxonomy" id="1032238"/>
    <lineage>
        <taxon>Bacteria</taxon>
        <taxon>Pseudomonadati</taxon>
        <taxon>Campylobacterota</taxon>
        <taxon>Epsilonproteobacteria</taxon>
        <taxon>Campylobacterales</taxon>
        <taxon>Arcobacteraceae</taxon>
        <taxon>Malaciobacter</taxon>
    </lineage>
</organism>
<sequence length="817" mass="95306">MKILIIFLIFFNFIYATSLTLNSNIKSNIDILSSNLSIFLDEKEISEKSIKNFLQLYYQNYKKIIAFEILKNNSYIYSSYKENYSMYFLKKQEIPLKYKENKNFYKKSILNHKKEEIGTLIVYFENELNLTVEDLLYLQKKRVLKVQNDPNLLPYNFYEDGIAKGYAIDYINLIANKLALEVEYISGPTWNDFLNMLENNQLDLMINVLKSKQREERFLFSSKAFTDLEPAMVTRIENEDVFTFKELEGKTMALVKGYHSYDRVKKQYPKINIYPTNNTLEMLQAVSTKKADAAYALKEVLEYTINKNLLTNLKVLKNLDDKTLGFYFAFNKENTILKNIIAKAEKLITTEEKKELERKWFYKLQEIKKTSKNYLFNEAEKAYLAKKEVIYTCVDPDYLPFEQVSKSGEYRGIIAEILENLSKKTSIKFELYSSKSFIDSINLVKEKKCDIVPFAAKTNSREKYLNFTQAYYKFSNVIVTKNNQLFIDSLEEIKDKKIGMIKNYAVVELFKNKYPNLQIVEVNNNQEGLDKIVNNEIYALVSSLPSIAFTLQKYNYPNLKIVGKASIDSLARFAVRDDEKILLDILNKALNSLKNEEKEAIVNRWITVVKEERLDTKLLIQIASSIFVIAIIIILLVIYRSNRYLNILNKELEKLSVTDKLTGINNRAKLDSILDKELKITKRYKEPLSIIILDIDHFKKINDKYGHICGDEILKEFATILKSNIRETDRVGRWGGEEFLIILPHTNENEATILAEHLRETIEDFSFYKNIKVTASFGVYECTVFNDIQCIENVDKALYSAKNSNRNCVRTHSSLNS</sequence>
<keyword evidence="3" id="KW-0175">Coiled coil</keyword>
<reference evidence="6 7" key="1">
    <citation type="submission" date="2017-09" db="EMBL/GenBank/DDBJ databases">
        <title>Genomics of the genus Arcobacter.</title>
        <authorList>
            <person name="Perez-Cataluna A."/>
            <person name="Figueras M.J."/>
            <person name="Salas-Masso N."/>
        </authorList>
    </citation>
    <scope>NUCLEOTIDE SEQUENCE [LARGE SCALE GENOMIC DNA]</scope>
    <source>
        <strain evidence="6 7">CECT 7386</strain>
    </source>
</reference>
<dbReference type="Proteomes" id="UP000290092">
    <property type="component" value="Unassembled WGS sequence"/>
</dbReference>
<protein>
    <recommendedName>
        <fullName evidence="1">diguanylate cyclase</fullName>
        <ecNumber evidence="1">2.7.7.65</ecNumber>
    </recommendedName>
</protein>
<dbReference type="PROSITE" id="PS50887">
    <property type="entry name" value="GGDEF"/>
    <property type="match status" value="1"/>
</dbReference>
<evidence type="ECO:0000256" key="4">
    <source>
        <dbReference type="SAM" id="Phobius"/>
    </source>
</evidence>
<keyword evidence="7" id="KW-1185">Reference proteome</keyword>
<dbReference type="PANTHER" id="PTHR45138">
    <property type="entry name" value="REGULATORY COMPONENTS OF SENSORY TRANSDUCTION SYSTEM"/>
    <property type="match status" value="1"/>
</dbReference>
<keyword evidence="4" id="KW-1133">Transmembrane helix</keyword>
<dbReference type="CDD" id="cd01007">
    <property type="entry name" value="PBP2_BvgS_HisK_like"/>
    <property type="match status" value="1"/>
</dbReference>
<dbReference type="Gene3D" id="3.30.70.270">
    <property type="match status" value="1"/>
</dbReference>
<dbReference type="InterPro" id="IPR050469">
    <property type="entry name" value="Diguanylate_Cyclase"/>
</dbReference>
<feature type="transmembrane region" description="Helical" evidence="4">
    <location>
        <begin position="618"/>
        <end position="639"/>
    </location>
</feature>
<dbReference type="InterPro" id="IPR000160">
    <property type="entry name" value="GGDEF_dom"/>
</dbReference>
<dbReference type="Gene3D" id="3.40.190.10">
    <property type="entry name" value="Periplasmic binding protein-like II"/>
    <property type="match status" value="4"/>
</dbReference>
<gene>
    <name evidence="6" type="ORF">CP985_06665</name>
</gene>
<dbReference type="SMART" id="SM00062">
    <property type="entry name" value="PBPb"/>
    <property type="match status" value="2"/>
</dbReference>
<dbReference type="Pfam" id="PF00497">
    <property type="entry name" value="SBP_bac_3"/>
    <property type="match status" value="2"/>
</dbReference>
<evidence type="ECO:0000256" key="1">
    <source>
        <dbReference type="ARBA" id="ARBA00012528"/>
    </source>
</evidence>
<comment type="caution">
    <text evidence="6">The sequence shown here is derived from an EMBL/GenBank/DDBJ whole genome shotgun (WGS) entry which is preliminary data.</text>
</comment>
<comment type="catalytic activity">
    <reaction evidence="2">
        <text>2 GTP = 3',3'-c-di-GMP + 2 diphosphate</text>
        <dbReference type="Rhea" id="RHEA:24898"/>
        <dbReference type="ChEBI" id="CHEBI:33019"/>
        <dbReference type="ChEBI" id="CHEBI:37565"/>
        <dbReference type="ChEBI" id="CHEBI:58805"/>
        <dbReference type="EC" id="2.7.7.65"/>
    </reaction>
</comment>
<evidence type="ECO:0000313" key="6">
    <source>
        <dbReference type="EMBL" id="RXK15768.1"/>
    </source>
</evidence>
<dbReference type="FunFam" id="3.30.70.270:FF:000001">
    <property type="entry name" value="Diguanylate cyclase domain protein"/>
    <property type="match status" value="1"/>
</dbReference>
<keyword evidence="4" id="KW-0812">Transmembrane</keyword>
<dbReference type="EMBL" id="NXID01000021">
    <property type="protein sequence ID" value="RXK15768.1"/>
    <property type="molecule type" value="Genomic_DNA"/>
</dbReference>
<dbReference type="SUPFAM" id="SSF53850">
    <property type="entry name" value="Periplasmic binding protein-like II"/>
    <property type="match status" value="2"/>
</dbReference>
<evidence type="ECO:0000256" key="3">
    <source>
        <dbReference type="SAM" id="Coils"/>
    </source>
</evidence>
<dbReference type="InterPro" id="IPR043128">
    <property type="entry name" value="Rev_trsase/Diguanyl_cyclase"/>
</dbReference>
<keyword evidence="4" id="KW-0472">Membrane</keyword>
<evidence type="ECO:0000256" key="2">
    <source>
        <dbReference type="ARBA" id="ARBA00034247"/>
    </source>
</evidence>
<dbReference type="GO" id="GO:0005886">
    <property type="term" value="C:plasma membrane"/>
    <property type="evidence" value="ECO:0007669"/>
    <property type="project" value="TreeGrafter"/>
</dbReference>
<dbReference type="AlphaFoldDB" id="A0AAX2AIA2"/>
<evidence type="ECO:0000259" key="5">
    <source>
        <dbReference type="PROSITE" id="PS50887"/>
    </source>
</evidence>
<name>A0AAX2AIA2_9BACT</name>
<accession>A0AAX2AIA2</accession>
<dbReference type="RefSeq" id="WP_114842863.1">
    <property type="nucleotide sequence ID" value="NZ_CP031219.1"/>
</dbReference>
<dbReference type="SMART" id="SM00267">
    <property type="entry name" value="GGDEF"/>
    <property type="match status" value="1"/>
</dbReference>
<dbReference type="Pfam" id="PF00990">
    <property type="entry name" value="GGDEF"/>
    <property type="match status" value="1"/>
</dbReference>